<accession>A0A7M5XCG5</accession>
<dbReference type="Proteomes" id="UP000594262">
    <property type="component" value="Unplaced"/>
</dbReference>
<dbReference type="GO" id="GO:0019901">
    <property type="term" value="F:protein kinase binding"/>
    <property type="evidence" value="ECO:0007669"/>
    <property type="project" value="InterPro"/>
</dbReference>
<keyword evidence="2" id="KW-0131">Cell cycle</keyword>
<keyword evidence="5" id="KW-1185">Reference proteome</keyword>
<reference evidence="4" key="1">
    <citation type="submission" date="2021-01" db="UniProtKB">
        <authorList>
            <consortium name="EnsemblMetazoa"/>
        </authorList>
    </citation>
    <scope>IDENTIFICATION</scope>
</reference>
<evidence type="ECO:0000313" key="5">
    <source>
        <dbReference type="Proteomes" id="UP000594262"/>
    </source>
</evidence>
<proteinExistence type="inferred from homology"/>
<protein>
    <recommendedName>
        <fullName evidence="6">Speedy protein</fullName>
    </recommendedName>
</protein>
<dbReference type="AlphaFoldDB" id="A0A7M5XCG5"/>
<dbReference type="Pfam" id="PF11357">
    <property type="entry name" value="Spy1"/>
    <property type="match status" value="1"/>
</dbReference>
<dbReference type="OrthoDB" id="9442170at2759"/>
<dbReference type="GeneID" id="136816008"/>
<sequence length="299" mass="35513">MGSKISTTEAKNNQQQQIQKSDKQQRKIKRKFKNLSSAEHQFSLANTTPEWKMPEVKRKCLQLMTPSTSNSSTACKLFSNMLSIKTLQQSERGSYLAAFFRLFDDDFIQDFLWLDRCFTLCDKYLLAMIYVYFRRAKLTRKDFTRQNFFLALYIAHEIEEDDEELKMEIYPWALGSELWRSKLKEFLYKRNVFLQRMKFRAVVSRTTCDEIFDLFPKHPAWQRERNGNHGGAIRFYNQNLENEVFSPSRNQMRCKVCLNGKSPIRISHNTFIKAYPANKNDIYFKNSSVEITLDDDHEE</sequence>
<dbReference type="PANTHER" id="PTHR31545">
    <property type="entry name" value="SEEDY PROTEIN A/C FAMILY MEMBER"/>
    <property type="match status" value="1"/>
</dbReference>
<evidence type="ECO:0000256" key="1">
    <source>
        <dbReference type="ARBA" id="ARBA00010932"/>
    </source>
</evidence>
<dbReference type="InterPro" id="IPR020984">
    <property type="entry name" value="Speedy"/>
</dbReference>
<dbReference type="RefSeq" id="XP_066928530.1">
    <property type="nucleotide sequence ID" value="XM_067072429.1"/>
</dbReference>
<evidence type="ECO:0000313" key="4">
    <source>
        <dbReference type="EnsemblMetazoa" id="CLYHEMP020585.1"/>
    </source>
</evidence>
<dbReference type="EnsemblMetazoa" id="CLYHEMT020585.1">
    <property type="protein sequence ID" value="CLYHEMP020585.1"/>
    <property type="gene ID" value="CLYHEMG020585"/>
</dbReference>
<dbReference type="PANTHER" id="PTHR31545:SF5">
    <property type="entry name" value="SPEEDY PROTEIN A"/>
    <property type="match status" value="1"/>
</dbReference>
<feature type="compositionally biased region" description="Polar residues" evidence="3">
    <location>
        <begin position="1"/>
        <end position="10"/>
    </location>
</feature>
<name>A0A7M5XCG5_9CNID</name>
<comment type="similarity">
    <text evidence="1">Belongs to the Speedy/Ringo family.</text>
</comment>
<feature type="region of interest" description="Disordered" evidence="3">
    <location>
        <begin position="1"/>
        <end position="25"/>
    </location>
</feature>
<evidence type="ECO:0000256" key="2">
    <source>
        <dbReference type="ARBA" id="ARBA00023306"/>
    </source>
</evidence>
<dbReference type="InterPro" id="IPR052316">
    <property type="entry name" value="Speedy-Ringo_regulator"/>
</dbReference>
<evidence type="ECO:0008006" key="6">
    <source>
        <dbReference type="Google" id="ProtNLM"/>
    </source>
</evidence>
<evidence type="ECO:0000256" key="3">
    <source>
        <dbReference type="SAM" id="MobiDB-lite"/>
    </source>
</evidence>
<organism evidence="4 5">
    <name type="scientific">Clytia hemisphaerica</name>
    <dbReference type="NCBI Taxonomy" id="252671"/>
    <lineage>
        <taxon>Eukaryota</taxon>
        <taxon>Metazoa</taxon>
        <taxon>Cnidaria</taxon>
        <taxon>Hydrozoa</taxon>
        <taxon>Hydroidolina</taxon>
        <taxon>Leptothecata</taxon>
        <taxon>Obeliida</taxon>
        <taxon>Clytiidae</taxon>
        <taxon>Clytia</taxon>
    </lineage>
</organism>